<dbReference type="EMBL" id="BOLY01000005">
    <property type="protein sequence ID" value="GIZ44652.1"/>
    <property type="molecule type" value="Genomic_DNA"/>
</dbReference>
<gene>
    <name evidence="1" type="ORF">CKM354_000784300</name>
</gene>
<dbReference type="AlphaFoldDB" id="A0A9P3CK25"/>
<dbReference type="OrthoDB" id="5421738at2759"/>
<evidence type="ECO:0000313" key="1">
    <source>
        <dbReference type="EMBL" id="GIZ44652.1"/>
    </source>
</evidence>
<reference evidence="1 2" key="1">
    <citation type="submission" date="2021-01" db="EMBL/GenBank/DDBJ databases">
        <title>Cercospora kikuchii MAFF 305040 whole genome shotgun sequence.</title>
        <authorList>
            <person name="Kashiwa T."/>
            <person name="Suzuki T."/>
        </authorList>
    </citation>
    <scope>NUCLEOTIDE SEQUENCE [LARGE SCALE GENOMIC DNA]</scope>
    <source>
        <strain evidence="1 2">MAFF 305040</strain>
    </source>
</reference>
<evidence type="ECO:0000313" key="2">
    <source>
        <dbReference type="Proteomes" id="UP000825890"/>
    </source>
</evidence>
<keyword evidence="2" id="KW-1185">Reference proteome</keyword>
<sequence>MTGARDSGTDVLQAELTMHKTQHLAVQYSVTAKQVPNGEMKEPSPNVSAAAAALATILNSRGTSQQIGKLKEIVAGPDRGSSERAPGRTDMRDGFAEVQFRYTHLVPTQCVRPSSSVAELAQGYGVDCLYIVTGMCLFDERTLDRAYAHILSGMDDSDLLISAPFTIYELDKICRMTALVADVACAPAVQSESGAPILISVDIPSFQYYLPIIRAWKQNFCTRAGALCWIRAINQRRRRLWLLFRAALEHELRERKASAQSVQMCLTSTCETIGNIVTENHQLGVETEAAEVLAKLEHVSGWAQFLQGIPIKSIVSLEQLGRTIYPFECLRPLLSHKFPEAAVQLAPSVRSPVIIAVDDASERAVYTQAQNILRKLRSPQRLPKCTLLALYGRIVCRFVDARIFTR</sequence>
<proteinExistence type="predicted"/>
<dbReference type="RefSeq" id="XP_044659139.1">
    <property type="nucleotide sequence ID" value="XM_044803204.1"/>
</dbReference>
<protein>
    <submittedName>
        <fullName evidence="1">Uncharacterized protein</fullName>
    </submittedName>
</protein>
<dbReference type="GeneID" id="68293418"/>
<comment type="caution">
    <text evidence="1">The sequence shown here is derived from an EMBL/GenBank/DDBJ whole genome shotgun (WGS) entry which is preliminary data.</text>
</comment>
<organism evidence="1 2">
    <name type="scientific">Cercospora kikuchii</name>
    <dbReference type="NCBI Taxonomy" id="84275"/>
    <lineage>
        <taxon>Eukaryota</taxon>
        <taxon>Fungi</taxon>
        <taxon>Dikarya</taxon>
        <taxon>Ascomycota</taxon>
        <taxon>Pezizomycotina</taxon>
        <taxon>Dothideomycetes</taxon>
        <taxon>Dothideomycetidae</taxon>
        <taxon>Mycosphaerellales</taxon>
        <taxon>Mycosphaerellaceae</taxon>
        <taxon>Cercospora</taxon>
    </lineage>
</organism>
<dbReference type="Proteomes" id="UP000825890">
    <property type="component" value="Unassembled WGS sequence"/>
</dbReference>
<accession>A0A9P3CK25</accession>
<name>A0A9P3CK25_9PEZI</name>